<proteinExistence type="predicted"/>
<name>A0AAV5P612_CELCE</name>
<dbReference type="GO" id="GO:0015666">
    <property type="term" value="F:restriction endodeoxyribonuclease activity"/>
    <property type="evidence" value="ECO:0007669"/>
    <property type="project" value="TreeGrafter"/>
</dbReference>
<evidence type="ECO:0000256" key="1">
    <source>
        <dbReference type="SAM" id="MobiDB-lite"/>
    </source>
</evidence>
<keyword evidence="5" id="KW-1185">Reference proteome</keyword>
<reference evidence="4 5" key="1">
    <citation type="submission" date="2019-07" db="EMBL/GenBank/DDBJ databases">
        <title>Complete Genome Sequence and Methylome Analysis of Arthrobacter luteus NEB113.</title>
        <authorList>
            <person name="Fomenkov A."/>
            <person name="Anton B.P."/>
            <person name="Vincze T."/>
            <person name="Roberts R.J."/>
        </authorList>
    </citation>
    <scope>NUCLEOTIDE SEQUENCE [LARGE SCALE GENOMIC DNA]</scope>
    <source>
        <strain evidence="4 5">NEB113</strain>
    </source>
</reference>
<reference evidence="3" key="2">
    <citation type="submission" date="2023-03" db="EMBL/GenBank/DDBJ databases">
        <title>Cellulosimicrobium cellulans NBRC 103059.</title>
        <authorList>
            <person name="Ichikawa N."/>
            <person name="Sato H."/>
            <person name="Tonouchi N."/>
        </authorList>
    </citation>
    <scope>NUCLEOTIDE SEQUENCE</scope>
    <source>
        <strain evidence="3">NBRC 103059</strain>
    </source>
</reference>
<dbReference type="SUPFAM" id="SSF52980">
    <property type="entry name" value="Restriction endonuclease-like"/>
    <property type="match status" value="1"/>
</dbReference>
<dbReference type="InterPro" id="IPR011856">
    <property type="entry name" value="tRNA_endonuc-like_dom_sf"/>
</dbReference>
<dbReference type="PANTHER" id="PTHR30015">
    <property type="entry name" value="MRR RESTRICTION SYSTEM PROTEIN"/>
    <property type="match status" value="1"/>
</dbReference>
<keyword evidence="4" id="KW-0540">Nuclease</keyword>
<feature type="region of interest" description="Disordered" evidence="1">
    <location>
        <begin position="117"/>
        <end position="142"/>
    </location>
</feature>
<gene>
    <name evidence="3" type="ORF">Ccel01_16250</name>
    <name evidence="4" type="ORF">FOG94_02550</name>
</gene>
<dbReference type="RefSeq" id="WP_137281374.1">
    <property type="nucleotide sequence ID" value="NZ_BSTG01000002.1"/>
</dbReference>
<evidence type="ECO:0000313" key="6">
    <source>
        <dbReference type="Proteomes" id="UP001165168"/>
    </source>
</evidence>
<dbReference type="Pfam" id="PF04471">
    <property type="entry name" value="Mrr_cat"/>
    <property type="match status" value="1"/>
</dbReference>
<dbReference type="AlphaFoldDB" id="A0AAV5P612"/>
<feature type="compositionally biased region" description="Basic and acidic residues" evidence="1">
    <location>
        <begin position="130"/>
        <end position="142"/>
    </location>
</feature>
<accession>A0AAV5P612</accession>
<feature type="domain" description="Restriction endonuclease type IV Mrr" evidence="2">
    <location>
        <begin position="4"/>
        <end position="96"/>
    </location>
</feature>
<evidence type="ECO:0000313" key="4">
    <source>
        <dbReference type="EMBL" id="QDP74177.1"/>
    </source>
</evidence>
<dbReference type="InterPro" id="IPR007560">
    <property type="entry name" value="Restrct_endonuc_IV_Mrr"/>
</dbReference>
<dbReference type="EMBL" id="CP041694">
    <property type="protein sequence ID" value="QDP74177.1"/>
    <property type="molecule type" value="Genomic_DNA"/>
</dbReference>
<dbReference type="Proteomes" id="UP000319068">
    <property type="component" value="Chromosome"/>
</dbReference>
<sequence length="206" mass="22324">MIGTWREAEAAAAQFMRQYLGFADAWPTGRGSDGGVDVLAHGAVAQVKHHSKPVGRPDLQRLVGARPGGACAVFFSLSGFTATARTYAHVAEMALFQYTAQGNYFPASDRARALLDENRPRRAGAPLDSPNRDRSAGDEARATVRERWLARHPTGGQDVMEGADLQRMHDDLAAYRARSAARRSASDRASDADIAHRRRGPESALP</sequence>
<dbReference type="GO" id="GO:0009307">
    <property type="term" value="P:DNA restriction-modification system"/>
    <property type="evidence" value="ECO:0007669"/>
    <property type="project" value="InterPro"/>
</dbReference>
<evidence type="ECO:0000259" key="2">
    <source>
        <dbReference type="Pfam" id="PF04471"/>
    </source>
</evidence>
<organism evidence="3 6">
    <name type="scientific">Cellulosimicrobium cellulans</name>
    <name type="common">Arthrobacter luteus</name>
    <dbReference type="NCBI Taxonomy" id="1710"/>
    <lineage>
        <taxon>Bacteria</taxon>
        <taxon>Bacillati</taxon>
        <taxon>Actinomycetota</taxon>
        <taxon>Actinomycetes</taxon>
        <taxon>Micrococcales</taxon>
        <taxon>Promicromonosporaceae</taxon>
        <taxon>Cellulosimicrobium</taxon>
    </lineage>
</organism>
<evidence type="ECO:0000313" key="5">
    <source>
        <dbReference type="Proteomes" id="UP000319068"/>
    </source>
</evidence>
<feature type="region of interest" description="Disordered" evidence="1">
    <location>
        <begin position="176"/>
        <end position="206"/>
    </location>
</feature>
<dbReference type="EMBL" id="BSTG01000002">
    <property type="protein sequence ID" value="GLY57023.1"/>
    <property type="molecule type" value="Genomic_DNA"/>
</dbReference>
<dbReference type="GO" id="GO:0003677">
    <property type="term" value="F:DNA binding"/>
    <property type="evidence" value="ECO:0007669"/>
    <property type="project" value="InterPro"/>
</dbReference>
<dbReference type="InterPro" id="IPR011335">
    <property type="entry name" value="Restrct_endonuc-II-like"/>
</dbReference>
<dbReference type="PANTHER" id="PTHR30015:SF7">
    <property type="entry name" value="TYPE IV METHYL-DIRECTED RESTRICTION ENZYME ECOKMRR"/>
    <property type="match status" value="1"/>
</dbReference>
<protein>
    <submittedName>
        <fullName evidence="4">Restriction endonuclease</fullName>
    </submittedName>
</protein>
<feature type="compositionally biased region" description="Basic and acidic residues" evidence="1">
    <location>
        <begin position="184"/>
        <end position="195"/>
    </location>
</feature>
<keyword evidence="4" id="KW-0378">Hydrolase</keyword>
<dbReference type="Proteomes" id="UP001165168">
    <property type="component" value="Unassembled WGS sequence"/>
</dbReference>
<dbReference type="InterPro" id="IPR052906">
    <property type="entry name" value="Type_IV_Methyl-Rstrct_Enzyme"/>
</dbReference>
<evidence type="ECO:0000313" key="3">
    <source>
        <dbReference type="EMBL" id="GLY57023.1"/>
    </source>
</evidence>
<dbReference type="Gene3D" id="3.40.1350.10">
    <property type="match status" value="1"/>
</dbReference>
<keyword evidence="4" id="KW-0255">Endonuclease</keyword>